<feature type="region of interest" description="Disordered" evidence="2">
    <location>
        <begin position="376"/>
        <end position="427"/>
    </location>
</feature>
<name>A0AAJ8MXD6_9TREE</name>
<evidence type="ECO:0000313" key="3">
    <source>
        <dbReference type="EMBL" id="WWD18596.1"/>
    </source>
</evidence>
<dbReference type="GeneID" id="43585541"/>
<feature type="compositionally biased region" description="Low complexity" evidence="2">
    <location>
        <begin position="252"/>
        <end position="261"/>
    </location>
</feature>
<reference evidence="3" key="1">
    <citation type="submission" date="2017-08" db="EMBL/GenBank/DDBJ databases">
        <authorList>
            <person name="Cuomo C."/>
            <person name="Billmyre B."/>
            <person name="Heitman J."/>
        </authorList>
    </citation>
    <scope>NUCLEOTIDE SEQUENCE</scope>
    <source>
        <strain evidence="3">CBS 12478</strain>
    </source>
</reference>
<feature type="compositionally biased region" description="Polar residues" evidence="2">
    <location>
        <begin position="1827"/>
        <end position="1840"/>
    </location>
</feature>
<dbReference type="Proteomes" id="UP000322225">
    <property type="component" value="Chromosome 5"/>
</dbReference>
<feature type="compositionally biased region" description="Polar residues" evidence="2">
    <location>
        <begin position="1571"/>
        <end position="1583"/>
    </location>
</feature>
<accession>A0AAJ8MXD6</accession>
<feature type="region of interest" description="Disordered" evidence="2">
    <location>
        <begin position="226"/>
        <end position="287"/>
    </location>
</feature>
<evidence type="ECO:0000313" key="4">
    <source>
        <dbReference type="Proteomes" id="UP000322225"/>
    </source>
</evidence>
<feature type="compositionally biased region" description="Basic residues" evidence="2">
    <location>
        <begin position="1641"/>
        <end position="1650"/>
    </location>
</feature>
<keyword evidence="4" id="KW-1185">Reference proteome</keyword>
<organism evidence="3 4">
    <name type="scientific">Kwoniella shandongensis</name>
    <dbReference type="NCBI Taxonomy" id="1734106"/>
    <lineage>
        <taxon>Eukaryota</taxon>
        <taxon>Fungi</taxon>
        <taxon>Dikarya</taxon>
        <taxon>Basidiomycota</taxon>
        <taxon>Agaricomycotina</taxon>
        <taxon>Tremellomycetes</taxon>
        <taxon>Tremellales</taxon>
        <taxon>Cryptococcaceae</taxon>
        <taxon>Kwoniella</taxon>
    </lineage>
</organism>
<feature type="compositionally biased region" description="Polar residues" evidence="2">
    <location>
        <begin position="2035"/>
        <end position="2052"/>
    </location>
</feature>
<evidence type="ECO:0000256" key="1">
    <source>
        <dbReference type="SAM" id="Coils"/>
    </source>
</evidence>
<feature type="coiled-coil region" evidence="1">
    <location>
        <begin position="2087"/>
        <end position="2114"/>
    </location>
</feature>
<reference evidence="3" key="2">
    <citation type="submission" date="2024-01" db="EMBL/GenBank/DDBJ databases">
        <title>Comparative genomics of Cryptococcus and Kwoniella reveals pathogenesis evolution and contrasting modes of karyotype evolution via chromosome fusion or intercentromeric recombination.</title>
        <authorList>
            <person name="Coelho M.A."/>
            <person name="David-Palma M."/>
            <person name="Shea T."/>
            <person name="Bowers K."/>
            <person name="McGinley-Smith S."/>
            <person name="Mohammad A.W."/>
            <person name="Gnirke A."/>
            <person name="Yurkov A.M."/>
            <person name="Nowrousian M."/>
            <person name="Sun S."/>
            <person name="Cuomo C.A."/>
            <person name="Heitman J."/>
        </authorList>
    </citation>
    <scope>NUCLEOTIDE SEQUENCE</scope>
    <source>
        <strain evidence="3">CBS 12478</strain>
    </source>
</reference>
<feature type="compositionally biased region" description="Low complexity" evidence="2">
    <location>
        <begin position="78"/>
        <end position="94"/>
    </location>
</feature>
<evidence type="ECO:0008006" key="5">
    <source>
        <dbReference type="Google" id="ProtNLM"/>
    </source>
</evidence>
<feature type="compositionally biased region" description="Polar residues" evidence="2">
    <location>
        <begin position="377"/>
        <end position="386"/>
    </location>
</feature>
<sequence>MLSQHDSLLPCIKANQRISRLASIINQPSPRRVHQDHPYWVPNPPSLMSTAYHRPHSVSFSNVTHDQDDTHAGPSTYSPAALVPSSSSPSRGPSEVMPLGAKRTVSISRRGVIFSPQNDMKYFHSDDSILPGIPTTIHPKSIRAYPDSDPVTPIDSLSLARGNKDPFSDSPSLVRSILKARAHQIRLAASVEEGTLNNKEAARLLVSGKRPKLLARDSYQLAMLRKAAGESPVETTTDRKGKGRMSDEVPGSDDSTASAASGQKEVGEGEDSGGEGSSEEEEEEVEADGALATGSLISIILDGTEDLLTLEEAYNTLTLRLRQRLPIDEDCSDAPSPNFQDNVRIATQPLRDEAPAMVRAVQRDLHRLLGKLPGSELGTSELSSTPFRDLMPLRDGTPTNQRGRFTPSPTPGANALKSSPTKPARQGYTEAEVRYRRESSGVGAAVLRFLAFTFHTSFLFSCFSEADLQAILEQIMVIPRTPKLPTPNPKRTYYLSILVLAQMNLPSACVHPVKDKILRAVEGAIADNLGAMGGAVSGKEGPSATKKEGYHALTNLLSNYPSIFFPHYSDLLAGCLRGMASPSNLIRFKAGAAACAFARAKIAILANTQSHLVNNTDVSAREAWNKTKTMVQKSEFFVVSHLKSALKLPGKSSPIYGKDGEKKTEWHSLEQVLKDTVGSTTDVHWACAAWATVVTLMGSAYGSSGLSSAFDHIMDRSLQPSTNVLRPLLARVAWNHAIHAYLSSGYASSFSDDGRLIRSYKPFAASSQQTVEQRTAALQLPVTLALSRATDKMSYARALTSTKGDDGSHYVWQRSEKTKKLQWLVTCGLGATAVVYAYTGMAICHDDQPAKEMSVISGLPSSDGAPMPDMTPEESRLPRLDNAWEKVVHPMLRSFFSICGVDKLTVHGWSIFDAITSSNVDSQPSWSLDRLLTPKYMDGEIFGREKESDLTEMLEEIESEGLKPSDIPSWGKFWAAKRLGRLLVLFDESLSSVHGLNNVSAVDWIKNGNGTPLIPAPLSSVWSNLLQALASINIPNAPPTPLFLAGLQAVTRHLLQVFNRDPKTFVPISQINEKGGCVSDEDELRIGITAHLFNLIVGVLGEEVVGTTRLRLDQMPTSEQNTALGQLAFGGDGIGNPTVAGAVLGQLLRTKNFNSSLSPANQKAFTTLIEKTLDVGSAPGFAGKLLGDITNAMPFLFEDNEEMQLDIWRLLVTKWNQVIDLQPSSATGTGTNHTGALLVSLLSGPFRGRQVTSYWHQSASQDDLAIWQSLLRVTVLRFRAKRAGANFGVLEALAGHLTDFLETGEKTSSTTITLSCLASATSWLSFTPSEYSQSSPWHIDENYVPVDFLTLVSDALEESYPGSETQAAVEQSFQAQTDGRVISPAVLDLLESLRAVFEKMPSEYVSQVLEPVRTGVTMWLEDVNRIASSELNQKLDEVYVTLLASLGEAIAADHLPAISETMNSLVDIFAPRLSRASSSTVPLAFQSFWQKTFGTVEGLTYSDDVAGFLKDVLAAVPGIITTPGLDVDADSQMSEEDSQAKYPHALAAKPEPATIDELPPAPTGEYDADVSQLTDDSQPQQTRPLKVDETIIEENEEQDSSPAVSEPSSEQNVSDEASSVNPSPADVEDVFGPAAMTRTGGGKRKARKGAKSAAGKGKGKRALSEAQSLPEVKRQKFSSTAQSESMPEIKAAPLVEDSDEDCIVVRTSPGYFTRRGLQSSEIEPKVEPEVVAESDDAEVVREEQPEEEIVAETQPRHKARPAPIAIVRSEAERGPQSNSSSETRPSLLSSASRWLSRVPSFPFFAPSPAPGPPTAAESVHRVPDSDNVISPSKLVSSTPERPTGRPSRNKRKVSASLSSAASQEETQVQQSQESSLPGTLSRTSSSSSVDSVGRKRSMEPVVDLTERPMKRRRGSKVRESIVPGSNTSSSEKEDEEESKPKTRSRTRGKGKAKAKEPTPIPAPVVASVEDEDEDELLLSPESARRRKREEEESIKAEQARAGGVVVETQFSESISGRFEDAPNDPSPSKRPTLERVSTATSLKSHSSKQQAQPILPSPAKRTAQQNKILSMVDEAARAKEVIDNMDYQGVKALLRNLNKLREAAEERMMSRLEELRGGRS</sequence>
<feature type="region of interest" description="Disordered" evidence="2">
    <location>
        <begin position="1526"/>
        <end position="1698"/>
    </location>
</feature>
<feature type="compositionally biased region" description="Basic and acidic residues" evidence="2">
    <location>
        <begin position="1988"/>
        <end position="1998"/>
    </location>
</feature>
<feature type="compositionally biased region" description="Basic residues" evidence="2">
    <location>
        <begin position="1941"/>
        <end position="1952"/>
    </location>
</feature>
<feature type="compositionally biased region" description="Acidic residues" evidence="2">
    <location>
        <begin position="268"/>
        <end position="287"/>
    </location>
</feature>
<feature type="compositionally biased region" description="Low complexity" evidence="2">
    <location>
        <begin position="1777"/>
        <end position="1804"/>
    </location>
</feature>
<feature type="region of interest" description="Disordered" evidence="2">
    <location>
        <begin position="1716"/>
        <end position="2063"/>
    </location>
</feature>
<feature type="compositionally biased region" description="Low complexity" evidence="2">
    <location>
        <begin position="1854"/>
        <end position="1891"/>
    </location>
</feature>
<feature type="region of interest" description="Disordered" evidence="2">
    <location>
        <begin position="60"/>
        <end position="98"/>
    </location>
</feature>
<feature type="compositionally biased region" description="Acidic residues" evidence="2">
    <location>
        <begin position="1590"/>
        <end position="1599"/>
    </location>
</feature>
<proteinExistence type="predicted"/>
<dbReference type="EMBL" id="CP144055">
    <property type="protein sequence ID" value="WWD18596.1"/>
    <property type="molecule type" value="Genomic_DNA"/>
</dbReference>
<feature type="compositionally biased region" description="Polar residues" evidence="2">
    <location>
        <begin position="1600"/>
        <end position="1622"/>
    </location>
</feature>
<dbReference type="KEGG" id="ksn:43585541"/>
<feature type="compositionally biased region" description="Acidic residues" evidence="2">
    <location>
        <begin position="1527"/>
        <end position="1537"/>
    </location>
</feature>
<evidence type="ECO:0000256" key="2">
    <source>
        <dbReference type="SAM" id="MobiDB-lite"/>
    </source>
</evidence>
<gene>
    <name evidence="3" type="ORF">CI109_103049</name>
</gene>
<keyword evidence="1" id="KW-0175">Coiled coil</keyword>
<dbReference type="RefSeq" id="XP_031864327.2">
    <property type="nucleotide sequence ID" value="XM_032001437.2"/>
</dbReference>
<protein>
    <recommendedName>
        <fullName evidence="5">Telomere-associated protein Rif1 N-terminal domain-containing protein</fullName>
    </recommendedName>
</protein>
<feature type="compositionally biased region" description="Basic and acidic residues" evidence="2">
    <location>
        <begin position="236"/>
        <end position="247"/>
    </location>
</feature>
<feature type="compositionally biased region" description="Basic and acidic residues" evidence="2">
    <location>
        <begin position="1892"/>
        <end position="1908"/>
    </location>
</feature>